<dbReference type="Pfam" id="PF05773">
    <property type="entry name" value="RWD"/>
    <property type="match status" value="1"/>
</dbReference>
<sequence length="253" mass="29720">MDYTGEQEQELEVLESIYPDELTVITKTYPEVHFKVDVKLEPQLEDPTTLNKEHTVCIDFRLPEKYPEEAPMIELEAIEEGQQEEDDGDEEEPEFDEHGNRVSSKFQSLPDQINFDSYLPELQVLLEEQIENDMLLGMQMCFTLISSVKDLCETWFVDQLASLEKQHELELQAREREEQKKFRGTKVTRESYLQWREKFRKELGIDQRDEKRRLDAHHGKMTGRVIFERGLAGDMDDEEDDASLADTLKKTVI</sequence>
<dbReference type="HOGENOM" id="CLU_084528_0_0_1"/>
<evidence type="ECO:0000313" key="3">
    <source>
        <dbReference type="EMBL" id="CCE93269.1"/>
    </source>
</evidence>
<evidence type="ECO:0000256" key="1">
    <source>
        <dbReference type="SAM" id="MobiDB-lite"/>
    </source>
</evidence>
<protein>
    <recommendedName>
        <fullName evidence="2">RWD domain-containing protein</fullName>
    </recommendedName>
</protein>
<dbReference type="InterPro" id="IPR006575">
    <property type="entry name" value="RWD_dom"/>
</dbReference>
<proteinExistence type="predicted"/>
<dbReference type="AlphaFoldDB" id="G8ZXC5"/>
<dbReference type="InterPro" id="IPR040213">
    <property type="entry name" value="GIR2-like"/>
</dbReference>
<evidence type="ECO:0000259" key="2">
    <source>
        <dbReference type="PROSITE" id="PS50908"/>
    </source>
</evidence>
<dbReference type="GO" id="GO:0002181">
    <property type="term" value="P:cytoplasmic translation"/>
    <property type="evidence" value="ECO:0007669"/>
    <property type="project" value="EnsemblFungi"/>
</dbReference>
<dbReference type="GeneID" id="11501864"/>
<dbReference type="GO" id="GO:0034198">
    <property type="term" value="P:cellular response to amino acid starvation"/>
    <property type="evidence" value="ECO:0007669"/>
    <property type="project" value="EnsemblFungi"/>
</dbReference>
<dbReference type="InterPro" id="IPR016135">
    <property type="entry name" value="UBQ-conjugating_enzyme/RWD"/>
</dbReference>
<dbReference type="GO" id="GO:0004860">
    <property type="term" value="F:protein kinase inhibitor activity"/>
    <property type="evidence" value="ECO:0007669"/>
    <property type="project" value="EnsemblFungi"/>
</dbReference>
<dbReference type="SMART" id="SM00591">
    <property type="entry name" value="RWD"/>
    <property type="match status" value="1"/>
</dbReference>
<dbReference type="PANTHER" id="PTHR12292">
    <property type="entry name" value="RWD DOMAIN-CONTAINING PROTEIN"/>
    <property type="match status" value="1"/>
</dbReference>
<dbReference type="SUPFAM" id="SSF54495">
    <property type="entry name" value="UBC-like"/>
    <property type="match status" value="1"/>
</dbReference>
<dbReference type="KEGG" id="tdl:TDEL_0F04580"/>
<dbReference type="Proteomes" id="UP000005627">
    <property type="component" value="Chromosome 6"/>
</dbReference>
<gene>
    <name evidence="3" type="primary">TDEL0F04580</name>
    <name evidence="3" type="ORF">TDEL_0F04580</name>
</gene>
<dbReference type="GO" id="GO:1903833">
    <property type="term" value="P:positive regulation of cellular response to amino acid starvation"/>
    <property type="evidence" value="ECO:0007669"/>
    <property type="project" value="EnsemblFungi"/>
</dbReference>
<reference evidence="3 4" key="1">
    <citation type="journal article" date="2011" name="Proc. Natl. Acad. Sci. U.S.A.">
        <title>Evolutionary erosion of yeast sex chromosomes by mating-type switching accidents.</title>
        <authorList>
            <person name="Gordon J.L."/>
            <person name="Armisen D."/>
            <person name="Proux-Wera E."/>
            <person name="Oheigeartaigh S.S."/>
            <person name="Byrne K.P."/>
            <person name="Wolfe K.H."/>
        </authorList>
    </citation>
    <scope>NUCLEOTIDE SEQUENCE [LARGE SCALE GENOMIC DNA]</scope>
    <source>
        <strain evidence="4">ATCC 10662 / CBS 1146 / NBRC 0425 / NCYC 2629 / NRRL Y-866</strain>
    </source>
</reference>
<dbReference type="PROSITE" id="PS50908">
    <property type="entry name" value="RWD"/>
    <property type="match status" value="1"/>
</dbReference>
<keyword evidence="4" id="KW-1185">Reference proteome</keyword>
<dbReference type="InParanoid" id="G8ZXC5"/>
<dbReference type="FunCoup" id="G8ZXC5">
    <property type="interactions" value="823"/>
</dbReference>
<feature type="region of interest" description="Disordered" evidence="1">
    <location>
        <begin position="81"/>
        <end position="103"/>
    </location>
</feature>
<evidence type="ECO:0000313" key="4">
    <source>
        <dbReference type="Proteomes" id="UP000005627"/>
    </source>
</evidence>
<organism evidence="3 4">
    <name type="scientific">Torulaspora delbrueckii</name>
    <name type="common">Yeast</name>
    <name type="synonym">Candida colliculosa</name>
    <dbReference type="NCBI Taxonomy" id="4950"/>
    <lineage>
        <taxon>Eukaryota</taxon>
        <taxon>Fungi</taxon>
        <taxon>Dikarya</taxon>
        <taxon>Ascomycota</taxon>
        <taxon>Saccharomycotina</taxon>
        <taxon>Saccharomycetes</taxon>
        <taxon>Saccharomycetales</taxon>
        <taxon>Saccharomycetaceae</taxon>
        <taxon>Torulaspora</taxon>
    </lineage>
</organism>
<dbReference type="OrthoDB" id="277175at2759"/>
<feature type="compositionally biased region" description="Acidic residues" evidence="1">
    <location>
        <begin position="81"/>
        <end position="95"/>
    </location>
</feature>
<accession>G8ZXC5</accession>
<dbReference type="EMBL" id="HE616747">
    <property type="protein sequence ID" value="CCE93269.1"/>
    <property type="molecule type" value="Genomic_DNA"/>
</dbReference>
<dbReference type="eggNOG" id="KOG4018">
    <property type="taxonomic scope" value="Eukaryota"/>
</dbReference>
<dbReference type="CDD" id="cd23824">
    <property type="entry name" value="RWD_ScGIR2-like"/>
    <property type="match status" value="1"/>
</dbReference>
<dbReference type="GO" id="GO:0031333">
    <property type="term" value="P:negative regulation of protein-containing complex assembly"/>
    <property type="evidence" value="ECO:0007669"/>
    <property type="project" value="EnsemblFungi"/>
</dbReference>
<dbReference type="RefSeq" id="XP_003682480.1">
    <property type="nucleotide sequence ID" value="XM_003682432.1"/>
</dbReference>
<dbReference type="STRING" id="1076872.G8ZXC5"/>
<name>G8ZXC5_TORDE</name>
<feature type="domain" description="RWD" evidence="2">
    <location>
        <begin position="9"/>
        <end position="155"/>
    </location>
</feature>
<dbReference type="Gene3D" id="3.10.110.10">
    <property type="entry name" value="Ubiquitin Conjugating Enzyme"/>
    <property type="match status" value="1"/>
</dbReference>